<dbReference type="FunFam" id="3.10.250.10:FF:000007">
    <property type="entry name" value="Soluble scavenger receptor cysteine-rich domain-containing protein SSC5D"/>
    <property type="match status" value="1"/>
</dbReference>
<feature type="domain" description="SRCR" evidence="12">
    <location>
        <begin position="143"/>
        <end position="245"/>
    </location>
</feature>
<dbReference type="PROSITE" id="PS00420">
    <property type="entry name" value="SRCR_1"/>
    <property type="match status" value="2"/>
</dbReference>
<organism evidence="13 14">
    <name type="scientific">Acanthaster planci</name>
    <name type="common">Crown-of-thorns starfish</name>
    <dbReference type="NCBI Taxonomy" id="133434"/>
    <lineage>
        <taxon>Eukaryota</taxon>
        <taxon>Metazoa</taxon>
        <taxon>Echinodermata</taxon>
        <taxon>Eleutherozoa</taxon>
        <taxon>Asterozoa</taxon>
        <taxon>Asteroidea</taxon>
        <taxon>Valvatacea</taxon>
        <taxon>Valvatida</taxon>
        <taxon>Acanthasteridae</taxon>
        <taxon>Acanthaster</taxon>
    </lineage>
</organism>
<keyword evidence="9" id="KW-0325">Glycoprotein</keyword>
<protein>
    <submittedName>
        <fullName evidence="14">Deleted in malignant brain tumors 1 protein-like</fullName>
    </submittedName>
</protein>
<reference evidence="14" key="1">
    <citation type="submission" date="2025-08" db="UniProtKB">
        <authorList>
            <consortium name="RefSeq"/>
        </authorList>
    </citation>
    <scope>IDENTIFICATION</scope>
</reference>
<dbReference type="PROSITE" id="PS50287">
    <property type="entry name" value="SRCR_2"/>
    <property type="match status" value="6"/>
</dbReference>
<dbReference type="PANTHER" id="PTHR48071">
    <property type="entry name" value="SRCR DOMAIN-CONTAINING PROTEIN"/>
    <property type="match status" value="1"/>
</dbReference>
<dbReference type="RefSeq" id="XP_022107542.1">
    <property type="nucleotide sequence ID" value="XM_022251850.1"/>
</dbReference>
<dbReference type="Pfam" id="PF00530">
    <property type="entry name" value="SRCR"/>
    <property type="match status" value="6"/>
</dbReference>
<feature type="chain" id="PRO_5034707752" evidence="11">
    <location>
        <begin position="22"/>
        <end position="720"/>
    </location>
</feature>
<evidence type="ECO:0000256" key="9">
    <source>
        <dbReference type="ARBA" id="ARBA00023180"/>
    </source>
</evidence>
<evidence type="ECO:0000259" key="12">
    <source>
        <dbReference type="PROSITE" id="PS50287"/>
    </source>
</evidence>
<evidence type="ECO:0000256" key="2">
    <source>
        <dbReference type="ARBA" id="ARBA00022692"/>
    </source>
</evidence>
<dbReference type="FunFam" id="3.10.250.10:FF:000006">
    <property type="entry name" value="neurotrypsin isoform X2"/>
    <property type="match status" value="1"/>
</dbReference>
<keyword evidence="7 10" id="KW-1015">Disulfide bond</keyword>
<comment type="caution">
    <text evidence="10">Lacks conserved residue(s) required for the propagation of feature annotation.</text>
</comment>
<dbReference type="OMA" id="VECTHIL"/>
<keyword evidence="8" id="KW-0675">Receptor</keyword>
<evidence type="ECO:0000256" key="7">
    <source>
        <dbReference type="ARBA" id="ARBA00023157"/>
    </source>
</evidence>
<keyword evidence="4" id="KW-0677">Repeat</keyword>
<dbReference type="KEGG" id="aplc:110988400"/>
<evidence type="ECO:0000256" key="5">
    <source>
        <dbReference type="ARBA" id="ARBA00022989"/>
    </source>
</evidence>
<comment type="subcellular location">
    <subcellularLocation>
        <location evidence="1">Membrane</location>
        <topology evidence="1">Single-pass membrane protein</topology>
    </subcellularLocation>
</comment>
<dbReference type="Proteomes" id="UP000694845">
    <property type="component" value="Unplaced"/>
</dbReference>
<evidence type="ECO:0000256" key="6">
    <source>
        <dbReference type="ARBA" id="ARBA00023136"/>
    </source>
</evidence>
<dbReference type="GeneID" id="110988400"/>
<dbReference type="OrthoDB" id="536948at2759"/>
<evidence type="ECO:0000313" key="13">
    <source>
        <dbReference type="Proteomes" id="UP000694845"/>
    </source>
</evidence>
<dbReference type="GO" id="GO:0016020">
    <property type="term" value="C:membrane"/>
    <property type="evidence" value="ECO:0007669"/>
    <property type="project" value="UniProtKB-SubCell"/>
</dbReference>
<dbReference type="SUPFAM" id="SSF56487">
    <property type="entry name" value="SRCR-like"/>
    <property type="match status" value="6"/>
</dbReference>
<dbReference type="AlphaFoldDB" id="A0A8B7ZR48"/>
<name>A0A8B7ZR48_ACAPL</name>
<accession>A0A8B7ZR48</accession>
<evidence type="ECO:0000256" key="10">
    <source>
        <dbReference type="PROSITE-ProRule" id="PRU00196"/>
    </source>
</evidence>
<feature type="signal peptide" evidence="11">
    <location>
        <begin position="1"/>
        <end position="21"/>
    </location>
</feature>
<evidence type="ECO:0000256" key="1">
    <source>
        <dbReference type="ARBA" id="ARBA00004167"/>
    </source>
</evidence>
<evidence type="ECO:0000313" key="14">
    <source>
        <dbReference type="RefSeq" id="XP_022107542.1"/>
    </source>
</evidence>
<dbReference type="SMART" id="SM00202">
    <property type="entry name" value="SR"/>
    <property type="match status" value="6"/>
</dbReference>
<feature type="domain" description="SRCR" evidence="12">
    <location>
        <begin position="361"/>
        <end position="462"/>
    </location>
</feature>
<keyword evidence="2" id="KW-0812">Transmembrane</keyword>
<feature type="domain" description="SRCR" evidence="12">
    <location>
        <begin position="591"/>
        <end position="694"/>
    </location>
</feature>
<feature type="domain" description="SRCR" evidence="12">
    <location>
        <begin position="30"/>
        <end position="130"/>
    </location>
</feature>
<evidence type="ECO:0000256" key="8">
    <source>
        <dbReference type="ARBA" id="ARBA00023170"/>
    </source>
</evidence>
<evidence type="ECO:0000256" key="4">
    <source>
        <dbReference type="ARBA" id="ARBA00022737"/>
    </source>
</evidence>
<dbReference type="PANTHER" id="PTHR48071:SF18">
    <property type="entry name" value="DELETED IN MALIGNANT BRAIN TUMORS 1 PROTEIN-RELATED"/>
    <property type="match status" value="1"/>
</dbReference>
<feature type="domain" description="SRCR" evidence="12">
    <location>
        <begin position="253"/>
        <end position="352"/>
    </location>
</feature>
<gene>
    <name evidence="14" type="primary">LOC110988400</name>
</gene>
<dbReference type="FunFam" id="3.10.250.10:FF:000016">
    <property type="entry name" value="Scavenger receptor cysteine-rich protein type 12"/>
    <property type="match status" value="1"/>
</dbReference>
<dbReference type="PRINTS" id="PR00258">
    <property type="entry name" value="SPERACTRCPTR"/>
</dbReference>
<dbReference type="Gene3D" id="3.10.250.10">
    <property type="entry name" value="SRCR-like domain"/>
    <property type="match status" value="6"/>
</dbReference>
<dbReference type="InterPro" id="IPR001190">
    <property type="entry name" value="SRCR"/>
</dbReference>
<dbReference type="FunFam" id="3.10.250.10:FF:000001">
    <property type="entry name" value="Lysyl oxidase 4 isoform X1"/>
    <property type="match status" value="3"/>
</dbReference>
<evidence type="ECO:0000256" key="11">
    <source>
        <dbReference type="SAM" id="SignalP"/>
    </source>
</evidence>
<dbReference type="InterPro" id="IPR036772">
    <property type="entry name" value="SRCR-like_dom_sf"/>
</dbReference>
<keyword evidence="6" id="KW-0472">Membrane</keyword>
<evidence type="ECO:0000256" key="3">
    <source>
        <dbReference type="ARBA" id="ARBA00022729"/>
    </source>
</evidence>
<keyword evidence="5" id="KW-1133">Transmembrane helix</keyword>
<feature type="disulfide bond" evidence="10">
    <location>
        <begin position="660"/>
        <end position="670"/>
    </location>
</feature>
<feature type="disulfide bond" evidence="10">
    <location>
        <begin position="214"/>
        <end position="224"/>
    </location>
</feature>
<feature type="domain" description="SRCR" evidence="12">
    <location>
        <begin position="475"/>
        <end position="579"/>
    </location>
</feature>
<sequence>MHFMFLVTTLVMTVAVNESSAFKTSADNTLRLLGGATRCSGQVQVYLGEWLNVYRTHWGVAEGRVVCRQLGCGELVSPYANYKDKAQADPVWNELVSCAGDEATLMNCSHSRNASDMLGPEMYRAAVACHQDDITSAPESMSLRLVHGTAPHSGRVEVYYNGEWGTICGMSGWSMTDGHVICRQLGYTRAVAVKRYSDPFGPGNGTILMSFVDCDGHEEKLGNCRHQGWYQHNCDHYNDAGVICKASSNETGIRLADGTTQYEGRVELFYNGEWGTICDDGWGIEDARVVCRQLGFGPAITVGSGYGQGQGAILQSDVGCRGMETSILDCDLQKWYPSTHCHHREDAGVQCHEPENPSVRVRLASRLLESEGRVEVYHNGEWGSVCGYSFTLREADVFCRQLDYRKALKVLEPGWYGDADLIILDNVQCNRSAKTLEDCQGLVWYPKHSDCSLHETAGVMCDSNMIPDTVSSVEVRLTGGSMEKEGQVELYHNGQWGTVCASGFDLKAAQVVCRQLGYYNALYRTSGETFSDGSRPLLLDRVDCRTGLEKNLARCGPLEWYRHDWQNCGPEETAAVACHGSKIGGDIEIVVRLSNGTQASNGRVEVYHRGSWGSVCGAGLGRSEAQVVCRQLGYEGGEPVEQFGFYGSGKEPVSMWGLECTGEEELVEQCRSIQWYNAQKHVCDRELTAGVTCLLRGGRNILTSFSDRSCYSVECTHILA</sequence>
<proteinExistence type="predicted"/>
<keyword evidence="13" id="KW-1185">Reference proteome</keyword>
<feature type="disulfide bond" evidence="10">
    <location>
        <begin position="429"/>
        <end position="439"/>
    </location>
</feature>
<feature type="disulfide bond" evidence="10">
    <location>
        <begin position="320"/>
        <end position="330"/>
    </location>
</feature>
<feature type="disulfide bond" evidence="10">
    <location>
        <begin position="98"/>
        <end position="108"/>
    </location>
</feature>
<keyword evidence="3 11" id="KW-0732">Signal</keyword>